<dbReference type="GO" id="GO:0000162">
    <property type="term" value="P:L-tryptophan biosynthetic process"/>
    <property type="evidence" value="ECO:0007669"/>
    <property type="project" value="TreeGrafter"/>
</dbReference>
<dbReference type="EMBL" id="LAQJ01000110">
    <property type="protein sequence ID" value="KKO20360.1"/>
    <property type="molecule type" value="Genomic_DNA"/>
</dbReference>
<evidence type="ECO:0000256" key="1">
    <source>
        <dbReference type="ARBA" id="ARBA00022962"/>
    </source>
</evidence>
<dbReference type="PRINTS" id="PR00097">
    <property type="entry name" value="ANTSNTHASEII"/>
</dbReference>
<dbReference type="NCBIfam" id="TIGR00566">
    <property type="entry name" value="trpG_papA"/>
    <property type="match status" value="1"/>
</dbReference>
<dbReference type="GO" id="GO:0016740">
    <property type="term" value="F:transferase activity"/>
    <property type="evidence" value="ECO:0007669"/>
    <property type="project" value="UniProtKB-KW"/>
</dbReference>
<dbReference type="Proteomes" id="UP000034954">
    <property type="component" value="Unassembled WGS sequence"/>
</dbReference>
<organism evidence="3 4">
    <name type="scientific">Candidatus Brocadia fulgida</name>
    <dbReference type="NCBI Taxonomy" id="380242"/>
    <lineage>
        <taxon>Bacteria</taxon>
        <taxon>Pseudomonadati</taxon>
        <taxon>Planctomycetota</taxon>
        <taxon>Candidatus Brocadiia</taxon>
        <taxon>Candidatus Brocadiales</taxon>
        <taxon>Candidatus Brocadiaceae</taxon>
        <taxon>Candidatus Brocadia</taxon>
    </lineage>
</organism>
<dbReference type="GO" id="GO:0004049">
    <property type="term" value="F:anthranilate synthase activity"/>
    <property type="evidence" value="ECO:0007669"/>
    <property type="project" value="TreeGrafter"/>
</dbReference>
<dbReference type="InterPro" id="IPR050472">
    <property type="entry name" value="Anth_synth/Amidotransfase"/>
</dbReference>
<dbReference type="PRINTS" id="PR00099">
    <property type="entry name" value="CPSGATASE"/>
</dbReference>
<dbReference type="SUPFAM" id="SSF52317">
    <property type="entry name" value="Class I glutamine amidotransferase-like"/>
    <property type="match status" value="1"/>
</dbReference>
<dbReference type="InterPro" id="IPR029062">
    <property type="entry name" value="Class_I_gatase-like"/>
</dbReference>
<dbReference type="CDD" id="cd01743">
    <property type="entry name" value="GATase1_Anthranilate_Synthase"/>
    <property type="match status" value="1"/>
</dbReference>
<dbReference type="AlphaFoldDB" id="A0A0M2UXR0"/>
<evidence type="ECO:0000313" key="4">
    <source>
        <dbReference type="Proteomes" id="UP000034954"/>
    </source>
</evidence>
<name>A0A0M2UXR0_9BACT</name>
<dbReference type="FunFam" id="3.40.50.880:FF:000003">
    <property type="entry name" value="Anthranilate synthase component II"/>
    <property type="match status" value="1"/>
</dbReference>
<dbReference type="PANTHER" id="PTHR43418:SF4">
    <property type="entry name" value="MULTIFUNCTIONAL TRYPTOPHAN BIOSYNTHESIS PROTEIN"/>
    <property type="match status" value="1"/>
</dbReference>
<gene>
    <name evidence="3" type="ORF">BROFUL_00917</name>
</gene>
<dbReference type="Pfam" id="PF00117">
    <property type="entry name" value="GATase"/>
    <property type="match status" value="1"/>
</dbReference>
<keyword evidence="4" id="KW-1185">Reference proteome</keyword>
<dbReference type="GO" id="GO:0005829">
    <property type="term" value="C:cytosol"/>
    <property type="evidence" value="ECO:0007669"/>
    <property type="project" value="TreeGrafter"/>
</dbReference>
<evidence type="ECO:0000313" key="3">
    <source>
        <dbReference type="EMBL" id="KKO20360.1"/>
    </source>
</evidence>
<dbReference type="InterPro" id="IPR006221">
    <property type="entry name" value="TrpG/PapA_dom"/>
</dbReference>
<dbReference type="PRINTS" id="PR00096">
    <property type="entry name" value="GATASE"/>
</dbReference>
<reference evidence="3 4" key="1">
    <citation type="journal article" date="2013" name="BMC Microbiol.">
        <title>Identification of the type II cytochrome c maturation pathway in anammox bacteria by comparative genomics.</title>
        <authorList>
            <person name="Ferousi C."/>
            <person name="Speth D.R."/>
            <person name="Reimann J."/>
            <person name="Op den Camp H.J."/>
            <person name="Allen J.W."/>
            <person name="Keltjens J.T."/>
            <person name="Jetten M.S."/>
        </authorList>
    </citation>
    <scope>NUCLEOTIDE SEQUENCE [LARGE SCALE GENOMIC DNA]</scope>
    <source>
        <strain evidence="3">RU1</strain>
    </source>
</reference>
<proteinExistence type="predicted"/>
<dbReference type="Gene3D" id="3.40.50.880">
    <property type="match status" value="1"/>
</dbReference>
<dbReference type="PROSITE" id="PS51273">
    <property type="entry name" value="GATASE_TYPE_1"/>
    <property type="match status" value="1"/>
</dbReference>
<comment type="caution">
    <text evidence="3">The sequence shown here is derived from an EMBL/GenBank/DDBJ whole genome shotgun (WGS) entry which is preliminary data.</text>
</comment>
<feature type="domain" description="Glutamine amidotransferase" evidence="2">
    <location>
        <begin position="3"/>
        <end position="185"/>
    </location>
</feature>
<accession>A0A0M2UXR0</accession>
<evidence type="ECO:0000259" key="2">
    <source>
        <dbReference type="Pfam" id="PF00117"/>
    </source>
</evidence>
<protein>
    <submittedName>
        <fullName evidence="3">Glutamine amidotransferase</fullName>
    </submittedName>
</protein>
<dbReference type="InterPro" id="IPR017926">
    <property type="entry name" value="GATASE"/>
</dbReference>
<keyword evidence="1 3" id="KW-0315">Glutamine amidotransferase</keyword>
<dbReference type="PANTHER" id="PTHR43418">
    <property type="entry name" value="MULTIFUNCTIONAL TRYPTOPHAN BIOSYNTHESIS PROTEIN-RELATED"/>
    <property type="match status" value="1"/>
</dbReference>
<sequence>MVLIIDNYDSFTYNLVQQIGAFGVKMEVFRNDKISLDEIARRHPDHIIISPGPCTPKEAGISNDIIKQFTGKIPILGVCLGHQCIAHTYGADVVRARRLMHGKTSLIKHDSKTIYRGLSNPFEATRYHSLIVKEGSLPDCLEVTARADDDEIMGIRHKECSLEGVQFHPESFLTAEGPKLLKNFLSL</sequence>